<evidence type="ECO:0000313" key="3">
    <source>
        <dbReference type="Proteomes" id="UP001054945"/>
    </source>
</evidence>
<sequence>MLEAIVLYMEPICCVLLKNIDNPEVKELLNEGLELLDLVLNFTYDDAVILSLSLSCISALFFFITFQPELRVTILEKPEFDNLCSKVQTLFQNKEQVTRFEKCALLEALMILSNNFCDYDRQSNFLKAALSFIDSVWICPPIIQGIESCDAFISFIGIDKHPLHLMKIQSIHLLQM</sequence>
<comment type="caution">
    <text evidence="2">The sequence shown here is derived from an EMBL/GenBank/DDBJ whole genome shotgun (WGS) entry which is preliminary data.</text>
</comment>
<feature type="domain" description="Exportin-5 C-terminal" evidence="1">
    <location>
        <begin position="77"/>
        <end position="142"/>
    </location>
</feature>
<name>A0AAV4VXB9_CAEEX</name>
<dbReference type="InterPro" id="IPR045478">
    <property type="entry name" value="Exportin-5_C"/>
</dbReference>
<dbReference type="Pfam" id="PF19273">
    <property type="entry name" value="Exportin-5"/>
    <property type="match status" value="1"/>
</dbReference>
<accession>A0AAV4VXB9</accession>
<dbReference type="EMBL" id="BPLR01015218">
    <property type="protein sequence ID" value="GIY74416.1"/>
    <property type="molecule type" value="Genomic_DNA"/>
</dbReference>
<dbReference type="InterPro" id="IPR011989">
    <property type="entry name" value="ARM-like"/>
</dbReference>
<organism evidence="2 3">
    <name type="scientific">Caerostris extrusa</name>
    <name type="common">Bark spider</name>
    <name type="synonym">Caerostris bankana</name>
    <dbReference type="NCBI Taxonomy" id="172846"/>
    <lineage>
        <taxon>Eukaryota</taxon>
        <taxon>Metazoa</taxon>
        <taxon>Ecdysozoa</taxon>
        <taxon>Arthropoda</taxon>
        <taxon>Chelicerata</taxon>
        <taxon>Arachnida</taxon>
        <taxon>Araneae</taxon>
        <taxon>Araneomorphae</taxon>
        <taxon>Entelegynae</taxon>
        <taxon>Araneoidea</taxon>
        <taxon>Araneidae</taxon>
        <taxon>Caerostris</taxon>
    </lineage>
</organism>
<evidence type="ECO:0000259" key="1">
    <source>
        <dbReference type="Pfam" id="PF19273"/>
    </source>
</evidence>
<proteinExistence type="predicted"/>
<gene>
    <name evidence="2" type="primary">XPO5</name>
    <name evidence="2" type="ORF">CEXT_183031</name>
</gene>
<dbReference type="Gene3D" id="1.25.10.10">
    <property type="entry name" value="Leucine-rich Repeat Variant"/>
    <property type="match status" value="2"/>
</dbReference>
<dbReference type="AlphaFoldDB" id="A0AAV4VXB9"/>
<protein>
    <submittedName>
        <fullName evidence="2">Exportin-5</fullName>
    </submittedName>
</protein>
<dbReference type="Proteomes" id="UP001054945">
    <property type="component" value="Unassembled WGS sequence"/>
</dbReference>
<evidence type="ECO:0000313" key="2">
    <source>
        <dbReference type="EMBL" id="GIY74416.1"/>
    </source>
</evidence>
<keyword evidence="3" id="KW-1185">Reference proteome</keyword>
<reference evidence="2 3" key="1">
    <citation type="submission" date="2021-06" db="EMBL/GenBank/DDBJ databases">
        <title>Caerostris extrusa draft genome.</title>
        <authorList>
            <person name="Kono N."/>
            <person name="Arakawa K."/>
        </authorList>
    </citation>
    <scope>NUCLEOTIDE SEQUENCE [LARGE SCALE GENOMIC DNA]</scope>
</reference>